<dbReference type="CDD" id="cd04318">
    <property type="entry name" value="EcAsnRS_like_N"/>
    <property type="match status" value="1"/>
</dbReference>
<dbReference type="EMBL" id="CM029039">
    <property type="protein sequence ID" value="KAG2645383.1"/>
    <property type="molecule type" value="Genomic_DNA"/>
</dbReference>
<dbReference type="InterPro" id="IPR045864">
    <property type="entry name" value="aa-tRNA-synth_II/BPL/LPL"/>
</dbReference>
<feature type="domain" description="Aminoacyl-transfer RNA synthetases class-II family profile" evidence="9">
    <location>
        <begin position="216"/>
        <end position="543"/>
    </location>
</feature>
<organism evidence="10 11">
    <name type="scientific">Panicum virgatum</name>
    <name type="common">Blackwell switchgrass</name>
    <dbReference type="NCBI Taxonomy" id="38727"/>
    <lineage>
        <taxon>Eukaryota</taxon>
        <taxon>Viridiplantae</taxon>
        <taxon>Streptophyta</taxon>
        <taxon>Embryophyta</taxon>
        <taxon>Tracheophyta</taxon>
        <taxon>Spermatophyta</taxon>
        <taxon>Magnoliopsida</taxon>
        <taxon>Liliopsida</taxon>
        <taxon>Poales</taxon>
        <taxon>Poaceae</taxon>
        <taxon>PACMAD clade</taxon>
        <taxon>Panicoideae</taxon>
        <taxon>Panicodae</taxon>
        <taxon>Paniceae</taxon>
        <taxon>Panicinae</taxon>
        <taxon>Panicum</taxon>
        <taxon>Panicum sect. Hiantes</taxon>
    </lineage>
</organism>
<evidence type="ECO:0000256" key="3">
    <source>
        <dbReference type="ARBA" id="ARBA00022598"/>
    </source>
</evidence>
<dbReference type="CDD" id="cd00776">
    <property type="entry name" value="AsxRS_core"/>
    <property type="match status" value="1"/>
</dbReference>
<keyword evidence="7" id="KW-0030">Aminoacyl-tRNA synthetase</keyword>
<dbReference type="SUPFAM" id="SSF55681">
    <property type="entry name" value="Class II aaRS and biotin synthetases"/>
    <property type="match status" value="1"/>
</dbReference>
<evidence type="ECO:0000256" key="2">
    <source>
        <dbReference type="ARBA" id="ARBA00012816"/>
    </source>
</evidence>
<dbReference type="PROSITE" id="PS50862">
    <property type="entry name" value="AA_TRNA_LIGASE_II"/>
    <property type="match status" value="1"/>
</dbReference>
<evidence type="ECO:0000256" key="7">
    <source>
        <dbReference type="ARBA" id="ARBA00023146"/>
    </source>
</evidence>
<keyword evidence="5" id="KW-0067">ATP-binding</keyword>
<dbReference type="InterPro" id="IPR002312">
    <property type="entry name" value="Asp/Asn-tRNA-synth_IIb"/>
</dbReference>
<evidence type="ECO:0000259" key="9">
    <source>
        <dbReference type="PROSITE" id="PS50862"/>
    </source>
</evidence>
<dbReference type="InterPro" id="IPR012340">
    <property type="entry name" value="NA-bd_OB-fold"/>
</dbReference>
<dbReference type="GO" id="GO:0004816">
    <property type="term" value="F:asparagine-tRNA ligase activity"/>
    <property type="evidence" value="ECO:0007669"/>
    <property type="project" value="UniProtKB-EC"/>
</dbReference>
<dbReference type="Gene3D" id="2.40.50.140">
    <property type="entry name" value="Nucleic acid-binding proteins"/>
    <property type="match status" value="1"/>
</dbReference>
<keyword evidence="11" id="KW-1185">Reference proteome</keyword>
<evidence type="ECO:0000256" key="6">
    <source>
        <dbReference type="ARBA" id="ARBA00022917"/>
    </source>
</evidence>
<name>A0A8T0WL45_PANVG</name>
<accession>A0A8T0WL45</accession>
<dbReference type="SUPFAM" id="SSF50249">
    <property type="entry name" value="Nucleic acid-binding proteins"/>
    <property type="match status" value="1"/>
</dbReference>
<comment type="catalytic activity">
    <reaction evidence="8">
        <text>tRNA(Asn) + L-asparagine + ATP = L-asparaginyl-tRNA(Asn) + AMP + diphosphate + H(+)</text>
        <dbReference type="Rhea" id="RHEA:11180"/>
        <dbReference type="Rhea" id="RHEA-COMP:9659"/>
        <dbReference type="Rhea" id="RHEA-COMP:9674"/>
        <dbReference type="ChEBI" id="CHEBI:15378"/>
        <dbReference type="ChEBI" id="CHEBI:30616"/>
        <dbReference type="ChEBI" id="CHEBI:33019"/>
        <dbReference type="ChEBI" id="CHEBI:58048"/>
        <dbReference type="ChEBI" id="CHEBI:78442"/>
        <dbReference type="ChEBI" id="CHEBI:78515"/>
        <dbReference type="ChEBI" id="CHEBI:456215"/>
        <dbReference type="EC" id="6.1.1.22"/>
    </reaction>
</comment>
<evidence type="ECO:0000256" key="8">
    <source>
        <dbReference type="ARBA" id="ARBA00047844"/>
    </source>
</evidence>
<evidence type="ECO:0000313" key="10">
    <source>
        <dbReference type="EMBL" id="KAG2645383.1"/>
    </source>
</evidence>
<dbReference type="PRINTS" id="PR01042">
    <property type="entry name" value="TRNASYNTHASP"/>
</dbReference>
<protein>
    <recommendedName>
        <fullName evidence="2">asparagine--tRNA ligase</fullName>
        <ecNumber evidence="2">6.1.1.22</ecNumber>
    </recommendedName>
</protein>
<dbReference type="InterPro" id="IPR004522">
    <property type="entry name" value="Asn-tRNA-ligase"/>
</dbReference>
<reference evidence="10" key="1">
    <citation type="submission" date="2020-05" db="EMBL/GenBank/DDBJ databases">
        <title>WGS assembly of Panicum virgatum.</title>
        <authorList>
            <person name="Lovell J.T."/>
            <person name="Jenkins J."/>
            <person name="Shu S."/>
            <person name="Juenger T.E."/>
            <person name="Schmutz J."/>
        </authorList>
    </citation>
    <scope>NUCLEOTIDE SEQUENCE</scope>
    <source>
        <strain evidence="10">AP13</strain>
    </source>
</reference>
<dbReference type="InterPro" id="IPR006195">
    <property type="entry name" value="aa-tRNA-synth_II"/>
</dbReference>
<dbReference type="GO" id="GO:0005524">
    <property type="term" value="F:ATP binding"/>
    <property type="evidence" value="ECO:0007669"/>
    <property type="project" value="UniProtKB-KW"/>
</dbReference>
<evidence type="ECO:0000256" key="1">
    <source>
        <dbReference type="ARBA" id="ARBA00008226"/>
    </source>
</evidence>
<dbReference type="HAMAP" id="MF_00534">
    <property type="entry name" value="Asn_tRNA_synth"/>
    <property type="match status" value="1"/>
</dbReference>
<dbReference type="NCBIfam" id="NF003037">
    <property type="entry name" value="PRK03932.1"/>
    <property type="match status" value="1"/>
</dbReference>
<proteinExistence type="inferred from homology"/>
<evidence type="ECO:0000313" key="11">
    <source>
        <dbReference type="Proteomes" id="UP000823388"/>
    </source>
</evidence>
<dbReference type="NCBIfam" id="TIGR00457">
    <property type="entry name" value="asnS"/>
    <property type="match status" value="1"/>
</dbReference>
<dbReference type="FunFam" id="3.30.930.10:FF:000016">
    <property type="entry name" value="Asparagine--tRNA ligase"/>
    <property type="match status" value="1"/>
</dbReference>
<dbReference type="PANTHER" id="PTHR22594:SF34">
    <property type="entry name" value="ASPARAGINE--TRNA LIGASE, MITOCHONDRIAL-RELATED"/>
    <property type="match status" value="1"/>
</dbReference>
<dbReference type="Pfam" id="PF00152">
    <property type="entry name" value="tRNA-synt_2"/>
    <property type="match status" value="1"/>
</dbReference>
<sequence length="553" mass="60968">MAAAAAARLLRLAPRRLQVKTSPLAALSFPLPRTPPLAAASGRRQSFCAAAQASAHAPAAAAAAATGPAGEAVGEFRKRLRVADVKGGEDEGAAWVGKELAVRGWVRTCRAQRTVTFVEVNDGSCLSNMQCVLTPDTEGYDQIDSVTTGASVLVEGVVASSQGGKQKVELKVSKITVIGKSDPTSFPIQKKRASREFLRTVAHLRPRTNTFGAVTRVRNALAYATHKFFQDNGFVWVSSPIITASDCEGAGEQFYVTTLLSNSAEGGSLLKDIPATKDGRVDWSQDFFCKPAFLTVSGQLNGETYASALSDIYTFGPTFRAENSNTARHLAEFWMIEPELAFADLNDDMACATAYLQYVVKYILENCKEDMDFFNTWVEKGIIDRLNDVVEKKFVHLSYTDAVELLLGSKKKFEFPVEWGLDLQSEHERYITEVAFGGRPVIIRDYPKEIKAFYMRQNDDGKTVAAMDLLVPRVGELIGGSQREERLDHLEARLDEQNLNKESYWWYLDLRRYGSVPHAGFGLGFERLVQFATGIDNIRDAIPFPRVPGSAEF</sequence>
<comment type="caution">
    <text evidence="10">The sequence shown here is derived from an EMBL/GenBank/DDBJ whole genome shotgun (WGS) entry which is preliminary data.</text>
</comment>
<keyword evidence="4" id="KW-0547">Nucleotide-binding</keyword>
<gene>
    <name evidence="10" type="ORF">PVAP13_2KG422026</name>
</gene>
<dbReference type="Proteomes" id="UP000823388">
    <property type="component" value="Chromosome 2K"/>
</dbReference>
<evidence type="ECO:0000256" key="4">
    <source>
        <dbReference type="ARBA" id="ARBA00022741"/>
    </source>
</evidence>
<dbReference type="EC" id="6.1.1.22" evidence="2"/>
<dbReference type="Pfam" id="PF01336">
    <property type="entry name" value="tRNA_anti-codon"/>
    <property type="match status" value="1"/>
</dbReference>
<keyword evidence="6" id="KW-0648">Protein biosynthesis</keyword>
<dbReference type="PANTHER" id="PTHR22594">
    <property type="entry name" value="ASPARTYL/LYSYL-TRNA SYNTHETASE"/>
    <property type="match status" value="1"/>
</dbReference>
<keyword evidence="3" id="KW-0436">Ligase</keyword>
<dbReference type="OrthoDB" id="1931232at2759"/>
<evidence type="ECO:0000256" key="5">
    <source>
        <dbReference type="ARBA" id="ARBA00022840"/>
    </source>
</evidence>
<dbReference type="GO" id="GO:0006421">
    <property type="term" value="P:asparaginyl-tRNA aminoacylation"/>
    <property type="evidence" value="ECO:0007669"/>
    <property type="project" value="InterPro"/>
</dbReference>
<dbReference type="GO" id="GO:0003676">
    <property type="term" value="F:nucleic acid binding"/>
    <property type="evidence" value="ECO:0007669"/>
    <property type="project" value="InterPro"/>
</dbReference>
<dbReference type="Gene3D" id="3.30.930.10">
    <property type="entry name" value="Bira Bifunctional Protein, Domain 2"/>
    <property type="match status" value="1"/>
</dbReference>
<dbReference type="InterPro" id="IPR004364">
    <property type="entry name" value="Aa-tRNA-synt_II"/>
</dbReference>
<dbReference type="AlphaFoldDB" id="A0A8T0WL45"/>
<dbReference type="InterPro" id="IPR004365">
    <property type="entry name" value="NA-bd_OB_tRNA"/>
</dbReference>
<dbReference type="GO" id="GO:0005739">
    <property type="term" value="C:mitochondrion"/>
    <property type="evidence" value="ECO:0007669"/>
    <property type="project" value="TreeGrafter"/>
</dbReference>
<comment type="similarity">
    <text evidence="1">Belongs to the class-II aminoacyl-tRNA synthetase family.</text>
</comment>